<evidence type="ECO:0000256" key="1">
    <source>
        <dbReference type="SAM" id="MobiDB-lite"/>
    </source>
</evidence>
<sequence length="575" mass="61465">MKFRTSAIVATLLTATLSSAAPARKGGGPTYDTLLKGGTIYDGLGGAAVTGDVAIRGDRIVYVGPKAPGTAQTTIDAKGLAVAPGFINMLSWAVESLIADGRGLSDIRQGVTLEVFGEGDSFGPVTPGMKRLAVDRQSDVKYPIAWNSLAEYLDWLAKRGIAPNVASFIGATTVRANVLGEEDVDPTPAQLQQMRGLVAKAMRDGAIGVGSSLIYAPASYAETPELIALVDEVGRCDGLYISHMRSEGDRLIEAIDELIEISRRTGARAEIYHFKQAGKDNWPKIDAAIARVEAARQAGLKITADMYPYTIAGSGLDASMPTWVQSGGLEKWIERMKDPKVRARLVDEIGKPGVGWENMYRASGGADGLIAVGFKSEKLKPLTGKTIAEIAAMRHTSPIETMMDLVIEDGSRVGIIYRIMDEANVARAVALPWMSFGSDADAQAPEGPFLKSRPHPRAYGTFARVVGHYARDEGRMPMAEAIRRMTSLPAANLGIRERGRLAPGYHADIAVFDPKSFVDRATVQQPQAFAAGMRSVYVNGKAVLLNGEPTANRPGQVVRGPGWTGWPGGGACRKR</sequence>
<dbReference type="GO" id="GO:0016812">
    <property type="term" value="F:hydrolase activity, acting on carbon-nitrogen (but not peptide) bonds, in cyclic amides"/>
    <property type="evidence" value="ECO:0007669"/>
    <property type="project" value="TreeGrafter"/>
</dbReference>
<dbReference type="EMBL" id="CP061038">
    <property type="protein sequence ID" value="QNQ10783.1"/>
    <property type="molecule type" value="Genomic_DNA"/>
</dbReference>
<feature type="region of interest" description="Disordered" evidence="1">
    <location>
        <begin position="553"/>
        <end position="575"/>
    </location>
</feature>
<dbReference type="InterPro" id="IPR050378">
    <property type="entry name" value="Metallo-dep_Hydrolases_sf"/>
</dbReference>
<dbReference type="InterPro" id="IPR013108">
    <property type="entry name" value="Amidohydro_3"/>
</dbReference>
<name>A0A7H0LM80_9SPHN</name>
<dbReference type="SUPFAM" id="SSF51338">
    <property type="entry name" value="Composite domain of metallo-dependent hydrolases"/>
    <property type="match status" value="1"/>
</dbReference>
<accession>A0A7H0LM80</accession>
<dbReference type="InterPro" id="IPR032466">
    <property type="entry name" value="Metal_Hydrolase"/>
</dbReference>
<dbReference type="CDD" id="cd01297">
    <property type="entry name" value="D-aminoacylase"/>
    <property type="match status" value="1"/>
</dbReference>
<protein>
    <submittedName>
        <fullName evidence="4">D-aminoacylase</fullName>
    </submittedName>
</protein>
<dbReference type="PANTHER" id="PTHR11647">
    <property type="entry name" value="HYDRANTOINASE/DIHYDROPYRIMIDINASE FAMILY MEMBER"/>
    <property type="match status" value="1"/>
</dbReference>
<dbReference type="InterPro" id="IPR011059">
    <property type="entry name" value="Metal-dep_hydrolase_composite"/>
</dbReference>
<dbReference type="Proteomes" id="UP000516148">
    <property type="component" value="Chromosome"/>
</dbReference>
<organism evidence="4 5">
    <name type="scientific">Sphingomonas alpina</name>
    <dbReference type="NCBI Taxonomy" id="653931"/>
    <lineage>
        <taxon>Bacteria</taxon>
        <taxon>Pseudomonadati</taxon>
        <taxon>Pseudomonadota</taxon>
        <taxon>Alphaproteobacteria</taxon>
        <taxon>Sphingomonadales</taxon>
        <taxon>Sphingomonadaceae</taxon>
        <taxon>Sphingomonas</taxon>
    </lineage>
</organism>
<dbReference type="Gene3D" id="2.30.40.10">
    <property type="entry name" value="Urease, subunit C, domain 1"/>
    <property type="match status" value="1"/>
</dbReference>
<dbReference type="GO" id="GO:0005829">
    <property type="term" value="C:cytosol"/>
    <property type="evidence" value="ECO:0007669"/>
    <property type="project" value="TreeGrafter"/>
</dbReference>
<feature type="chain" id="PRO_5028952662" evidence="2">
    <location>
        <begin position="21"/>
        <end position="575"/>
    </location>
</feature>
<reference evidence="4 5" key="1">
    <citation type="submission" date="2020-09" db="EMBL/GenBank/DDBJ databases">
        <title>Sphingomonas sp., a new species isolated from pork steak.</title>
        <authorList>
            <person name="Heidler von Heilborn D."/>
        </authorList>
    </citation>
    <scope>NUCLEOTIDE SEQUENCE [LARGE SCALE GENOMIC DNA]</scope>
    <source>
        <strain evidence="5">S8-3T</strain>
    </source>
</reference>
<dbReference type="Pfam" id="PF07969">
    <property type="entry name" value="Amidohydro_3"/>
    <property type="match status" value="1"/>
</dbReference>
<keyword evidence="5" id="KW-1185">Reference proteome</keyword>
<feature type="compositionally biased region" description="Gly residues" evidence="1">
    <location>
        <begin position="562"/>
        <end position="575"/>
    </location>
</feature>
<dbReference type="Gene3D" id="3.20.20.140">
    <property type="entry name" value="Metal-dependent hydrolases"/>
    <property type="match status" value="2"/>
</dbReference>
<keyword evidence="2" id="KW-0732">Signal</keyword>
<evidence type="ECO:0000313" key="5">
    <source>
        <dbReference type="Proteomes" id="UP000516148"/>
    </source>
</evidence>
<dbReference type="KEGG" id="spap:H3Z74_06235"/>
<dbReference type="PANTHER" id="PTHR11647:SF1">
    <property type="entry name" value="COLLAPSIN RESPONSE MEDIATOR PROTEIN"/>
    <property type="match status" value="1"/>
</dbReference>
<dbReference type="RefSeq" id="WP_187763073.1">
    <property type="nucleotide sequence ID" value="NZ_CP061038.1"/>
</dbReference>
<proteinExistence type="predicted"/>
<evidence type="ECO:0000259" key="3">
    <source>
        <dbReference type="Pfam" id="PF07969"/>
    </source>
</evidence>
<evidence type="ECO:0000256" key="2">
    <source>
        <dbReference type="SAM" id="SignalP"/>
    </source>
</evidence>
<feature type="domain" description="Amidohydrolase 3" evidence="3">
    <location>
        <begin position="143"/>
        <end position="543"/>
    </location>
</feature>
<gene>
    <name evidence="4" type="ORF">H3Z74_06235</name>
</gene>
<dbReference type="AlphaFoldDB" id="A0A7H0LM80"/>
<dbReference type="SUPFAM" id="SSF51556">
    <property type="entry name" value="Metallo-dependent hydrolases"/>
    <property type="match status" value="1"/>
</dbReference>
<feature type="signal peptide" evidence="2">
    <location>
        <begin position="1"/>
        <end position="20"/>
    </location>
</feature>
<evidence type="ECO:0000313" key="4">
    <source>
        <dbReference type="EMBL" id="QNQ10783.1"/>
    </source>
</evidence>